<evidence type="ECO:0000313" key="6">
    <source>
        <dbReference type="Proteomes" id="UP000645555"/>
    </source>
</evidence>
<dbReference type="InterPro" id="IPR008475">
    <property type="entry name" value="PLipase_C_C"/>
</dbReference>
<accession>A0A918K884</accession>
<keyword evidence="2" id="KW-1133">Transmembrane helix</keyword>
<proteinExistence type="predicted"/>
<evidence type="ECO:0000259" key="3">
    <source>
        <dbReference type="Pfam" id="PF05506"/>
    </source>
</evidence>
<dbReference type="InterPro" id="IPR023849">
    <property type="entry name" value="TQXA_dom"/>
</dbReference>
<comment type="caution">
    <text evidence="5">The sequence shown here is derived from an EMBL/GenBank/DDBJ whole genome shotgun (WGS) entry which is preliminary data.</text>
</comment>
<sequence length="468" mass="47478">MLSSFSASPARGRGRVRLAAVTLVSGLLAVGALAGAGTAAADEGPQGHGGATATIGGLKTSGPAVIHENGQDLPVSAGLFEMSVDNGGTLQTYCIDIHTPTQKDARYQETPWSGTSLNGNPDAGRIRWILQNSYPQVNDLAALAGKAGVSGLTEQDAAAGTQVAIWRYSDGAEVDAVDPEAEKLADYLQRSARDLDEPEASLTLDPPAVSGHAGELLGPVTVRTNARGVSVTPPAEAANGVIVVDRDGNEVTTATDGAELYFDVPEDTADGSAALTVQASTTVPVGRAFASETRSQTQILAGSSESTVSATATANWAETGPAPALSAEKNCAEGGVDITAVNKGDAPFTFELMGSTHSIEAGASQTVTIPLQEDQAYDFTITGPNGYEKRFHGVLDCRTQSSAGGESTQTLSEPSPATAGGITSTTADLAETGASGATPVIVGVAIALVVAGGAALVLVRRKQTPEQH</sequence>
<evidence type="ECO:0000259" key="4">
    <source>
        <dbReference type="Pfam" id="PF08341"/>
    </source>
</evidence>
<dbReference type="NCBIfam" id="NF041528">
    <property type="entry name" value="strep_LAETG"/>
    <property type="match status" value="1"/>
</dbReference>
<reference evidence="5" key="1">
    <citation type="journal article" date="2014" name="Int. J. Syst. Evol. Microbiol.">
        <title>Complete genome sequence of Corynebacterium casei LMG S-19264T (=DSM 44701T), isolated from a smear-ripened cheese.</title>
        <authorList>
            <consortium name="US DOE Joint Genome Institute (JGI-PGF)"/>
            <person name="Walter F."/>
            <person name="Albersmeier A."/>
            <person name="Kalinowski J."/>
            <person name="Ruckert C."/>
        </authorList>
    </citation>
    <scope>NUCLEOTIDE SEQUENCE</scope>
    <source>
        <strain evidence="5">JCM 4956</strain>
    </source>
</reference>
<dbReference type="EMBL" id="BMWD01000006">
    <property type="protein sequence ID" value="GGX54468.1"/>
    <property type="molecule type" value="Genomic_DNA"/>
</dbReference>
<keyword evidence="2" id="KW-0472">Membrane</keyword>
<protein>
    <submittedName>
        <fullName evidence="5">TQXA domain-containing protein</fullName>
    </submittedName>
</protein>
<reference evidence="5" key="2">
    <citation type="submission" date="2020-09" db="EMBL/GenBank/DDBJ databases">
        <authorList>
            <person name="Sun Q."/>
            <person name="Ohkuma M."/>
        </authorList>
    </citation>
    <scope>NUCLEOTIDE SEQUENCE</scope>
    <source>
        <strain evidence="5">JCM 4956</strain>
    </source>
</reference>
<dbReference type="NCBIfam" id="TIGR03934">
    <property type="entry name" value="TQXA_dom"/>
    <property type="match status" value="1"/>
</dbReference>
<keyword evidence="2" id="KW-0812">Transmembrane</keyword>
<dbReference type="Pfam" id="PF05506">
    <property type="entry name" value="PLipase_C_C"/>
    <property type="match status" value="1"/>
</dbReference>
<dbReference type="Gene3D" id="1.10.150.480">
    <property type="match status" value="1"/>
</dbReference>
<organism evidence="5 6">
    <name type="scientific">Streptomyces fructofermentans</name>
    <dbReference type="NCBI Taxonomy" id="152141"/>
    <lineage>
        <taxon>Bacteria</taxon>
        <taxon>Bacillati</taxon>
        <taxon>Actinomycetota</taxon>
        <taxon>Actinomycetes</taxon>
        <taxon>Kitasatosporales</taxon>
        <taxon>Streptomycetaceae</taxon>
        <taxon>Streptomyces</taxon>
    </lineage>
</organism>
<dbReference type="AlphaFoldDB" id="A0A918K884"/>
<name>A0A918K884_9ACTN</name>
<evidence type="ECO:0000313" key="5">
    <source>
        <dbReference type="EMBL" id="GGX54468.1"/>
    </source>
</evidence>
<evidence type="ECO:0000256" key="2">
    <source>
        <dbReference type="SAM" id="Phobius"/>
    </source>
</evidence>
<evidence type="ECO:0000256" key="1">
    <source>
        <dbReference type="SAM" id="MobiDB-lite"/>
    </source>
</evidence>
<dbReference type="GO" id="GO:0016042">
    <property type="term" value="P:lipid catabolic process"/>
    <property type="evidence" value="ECO:0007669"/>
    <property type="project" value="InterPro"/>
</dbReference>
<dbReference type="RefSeq" id="WP_229916125.1">
    <property type="nucleotide sequence ID" value="NZ_BMWD01000006.1"/>
</dbReference>
<feature type="transmembrane region" description="Helical" evidence="2">
    <location>
        <begin position="440"/>
        <end position="459"/>
    </location>
</feature>
<gene>
    <name evidence="5" type="ORF">GCM10010515_22170</name>
</gene>
<feature type="region of interest" description="Disordered" evidence="1">
    <location>
        <begin position="399"/>
        <end position="423"/>
    </location>
</feature>
<dbReference type="GO" id="GO:0004629">
    <property type="term" value="F:phospholipase C activity"/>
    <property type="evidence" value="ECO:0007669"/>
    <property type="project" value="InterPro"/>
</dbReference>
<feature type="domain" description="Thioester" evidence="4">
    <location>
        <begin position="92"/>
        <end position="192"/>
    </location>
</feature>
<dbReference type="InterPro" id="IPR013552">
    <property type="entry name" value="Thioester_dom"/>
</dbReference>
<dbReference type="Proteomes" id="UP000645555">
    <property type="component" value="Unassembled WGS sequence"/>
</dbReference>
<feature type="domain" description="Bacterial phospholipase C C-terminal" evidence="3">
    <location>
        <begin position="329"/>
        <end position="393"/>
    </location>
</feature>
<dbReference type="Pfam" id="PF08341">
    <property type="entry name" value="TED"/>
    <property type="match status" value="1"/>
</dbReference>
<keyword evidence="6" id="KW-1185">Reference proteome</keyword>